<dbReference type="Pfam" id="PF02367">
    <property type="entry name" value="TsaE"/>
    <property type="match status" value="1"/>
</dbReference>
<dbReference type="GO" id="GO:0005737">
    <property type="term" value="C:cytoplasm"/>
    <property type="evidence" value="ECO:0007669"/>
    <property type="project" value="UniProtKB-SubCell"/>
</dbReference>
<dbReference type="InterPro" id="IPR003442">
    <property type="entry name" value="T6A_TsaE"/>
</dbReference>
<evidence type="ECO:0000256" key="3">
    <source>
        <dbReference type="ARBA" id="ARBA00019010"/>
    </source>
</evidence>
<protein>
    <recommendedName>
        <fullName evidence="3">tRNA threonylcarbamoyladenosine biosynthesis protein TsaE</fullName>
    </recommendedName>
    <alternativeName>
        <fullName evidence="10">t(6)A37 threonylcarbamoyladenosine biosynthesis protein TsaE</fullName>
    </alternativeName>
</protein>
<evidence type="ECO:0000256" key="4">
    <source>
        <dbReference type="ARBA" id="ARBA00022490"/>
    </source>
</evidence>
<keyword evidence="9" id="KW-0460">Magnesium</keyword>
<dbReference type="Gene3D" id="3.40.50.300">
    <property type="entry name" value="P-loop containing nucleotide triphosphate hydrolases"/>
    <property type="match status" value="1"/>
</dbReference>
<organism evidence="11 12">
    <name type="scientific">Terrybacteria sp. (strain RIFCSPHIGHO2_01_FULL_58_15)</name>
    <dbReference type="NCBI Taxonomy" id="1802363"/>
    <lineage>
        <taxon>Bacteria</taxon>
        <taxon>Candidatus Terryibacteriota</taxon>
    </lineage>
</organism>
<evidence type="ECO:0000313" key="12">
    <source>
        <dbReference type="Proteomes" id="UP000178690"/>
    </source>
</evidence>
<dbReference type="GO" id="GO:0002949">
    <property type="term" value="P:tRNA threonylcarbamoyladenosine modification"/>
    <property type="evidence" value="ECO:0007669"/>
    <property type="project" value="InterPro"/>
</dbReference>
<keyword evidence="8" id="KW-0067">ATP-binding</keyword>
<name>A0A1G2PNT6_TERXR</name>
<evidence type="ECO:0000256" key="6">
    <source>
        <dbReference type="ARBA" id="ARBA00022723"/>
    </source>
</evidence>
<keyword evidence="4" id="KW-0963">Cytoplasm</keyword>
<dbReference type="GO" id="GO:0005524">
    <property type="term" value="F:ATP binding"/>
    <property type="evidence" value="ECO:0007669"/>
    <property type="project" value="UniProtKB-KW"/>
</dbReference>
<evidence type="ECO:0000256" key="5">
    <source>
        <dbReference type="ARBA" id="ARBA00022694"/>
    </source>
</evidence>
<evidence type="ECO:0000256" key="1">
    <source>
        <dbReference type="ARBA" id="ARBA00004496"/>
    </source>
</evidence>
<comment type="subcellular location">
    <subcellularLocation>
        <location evidence="1">Cytoplasm</location>
    </subcellularLocation>
</comment>
<evidence type="ECO:0000313" key="11">
    <source>
        <dbReference type="EMBL" id="OHA49977.1"/>
    </source>
</evidence>
<sequence>MMIVPSDRSLERLGQRTARRILHQKKRQKGRFAAPSIIALVGPLGAGKTTFLRGFARGLGIRRRVVSPTFLLARRYRIPHRFEIRDSRFEIYPRWFWHLDVYRLHGHKDLAGLDFSEILVDPANIVAIEWAEKVKKALPKRTTWITFRHHSKGRIVHFRKPR</sequence>
<keyword evidence="11" id="KW-0808">Transferase</keyword>
<comment type="caution">
    <text evidence="11">The sequence shown here is derived from an EMBL/GenBank/DDBJ whole genome shotgun (WGS) entry which is preliminary data.</text>
</comment>
<keyword evidence="5" id="KW-0819">tRNA processing</keyword>
<accession>A0A1G2PNT6</accession>
<proteinExistence type="inferred from homology"/>
<evidence type="ECO:0000256" key="2">
    <source>
        <dbReference type="ARBA" id="ARBA00007599"/>
    </source>
</evidence>
<dbReference type="InterPro" id="IPR027417">
    <property type="entry name" value="P-loop_NTPase"/>
</dbReference>
<evidence type="ECO:0000256" key="7">
    <source>
        <dbReference type="ARBA" id="ARBA00022741"/>
    </source>
</evidence>
<evidence type="ECO:0000256" key="10">
    <source>
        <dbReference type="ARBA" id="ARBA00032441"/>
    </source>
</evidence>
<dbReference type="PANTHER" id="PTHR33540:SF2">
    <property type="entry name" value="TRNA THREONYLCARBAMOYLADENOSINE BIOSYNTHESIS PROTEIN TSAE"/>
    <property type="match status" value="1"/>
</dbReference>
<keyword evidence="7" id="KW-0547">Nucleotide-binding</keyword>
<evidence type="ECO:0000256" key="8">
    <source>
        <dbReference type="ARBA" id="ARBA00022840"/>
    </source>
</evidence>
<gene>
    <name evidence="11" type="ORF">A2682_01760</name>
</gene>
<dbReference type="NCBIfam" id="TIGR00150">
    <property type="entry name" value="T6A_YjeE"/>
    <property type="match status" value="1"/>
</dbReference>
<dbReference type="Proteomes" id="UP000178690">
    <property type="component" value="Unassembled WGS sequence"/>
</dbReference>
<dbReference type="EMBL" id="MHST01000002">
    <property type="protein sequence ID" value="OHA49977.1"/>
    <property type="molecule type" value="Genomic_DNA"/>
</dbReference>
<keyword evidence="6" id="KW-0479">Metal-binding</keyword>
<dbReference type="GO" id="GO:0016740">
    <property type="term" value="F:transferase activity"/>
    <property type="evidence" value="ECO:0007669"/>
    <property type="project" value="UniProtKB-KW"/>
</dbReference>
<dbReference type="PANTHER" id="PTHR33540">
    <property type="entry name" value="TRNA THREONYLCARBAMOYLADENOSINE BIOSYNTHESIS PROTEIN TSAE"/>
    <property type="match status" value="1"/>
</dbReference>
<comment type="similarity">
    <text evidence="2">Belongs to the TsaE family.</text>
</comment>
<dbReference type="AlphaFoldDB" id="A0A1G2PNT6"/>
<dbReference type="GO" id="GO:0046872">
    <property type="term" value="F:metal ion binding"/>
    <property type="evidence" value="ECO:0007669"/>
    <property type="project" value="UniProtKB-KW"/>
</dbReference>
<evidence type="ECO:0000256" key="9">
    <source>
        <dbReference type="ARBA" id="ARBA00022842"/>
    </source>
</evidence>
<dbReference type="STRING" id="1802363.A2682_01760"/>
<reference evidence="11 12" key="1">
    <citation type="journal article" date="2016" name="Nat. Commun.">
        <title>Thousands of microbial genomes shed light on interconnected biogeochemical processes in an aquifer system.</title>
        <authorList>
            <person name="Anantharaman K."/>
            <person name="Brown C.T."/>
            <person name="Hug L.A."/>
            <person name="Sharon I."/>
            <person name="Castelle C.J."/>
            <person name="Probst A.J."/>
            <person name="Thomas B.C."/>
            <person name="Singh A."/>
            <person name="Wilkins M.J."/>
            <person name="Karaoz U."/>
            <person name="Brodie E.L."/>
            <person name="Williams K.H."/>
            <person name="Hubbard S.S."/>
            <person name="Banfield J.F."/>
        </authorList>
    </citation>
    <scope>NUCLEOTIDE SEQUENCE [LARGE SCALE GENOMIC DNA]</scope>
    <source>
        <strain evidence="12">RIFCSPHIGHO2_01_FULL_58_15</strain>
    </source>
</reference>
<dbReference type="SUPFAM" id="SSF52540">
    <property type="entry name" value="P-loop containing nucleoside triphosphate hydrolases"/>
    <property type="match status" value="1"/>
</dbReference>